<evidence type="ECO:0000256" key="1">
    <source>
        <dbReference type="PIRNR" id="PIRNR006221"/>
    </source>
</evidence>
<dbReference type="PIRSF" id="PIRSF006221">
    <property type="entry name" value="Ketosamine-3-kinase"/>
    <property type="match status" value="1"/>
</dbReference>
<reference evidence="3" key="1">
    <citation type="submission" date="2017-07" db="EMBL/GenBank/DDBJ databases">
        <title>Brachybacterium sp. VR2415.</title>
        <authorList>
            <person name="Tak E.J."/>
            <person name="Bae J.-W."/>
        </authorList>
    </citation>
    <scope>NUCLEOTIDE SEQUENCE [LARGE SCALE GENOMIC DNA]</scope>
    <source>
        <strain evidence="3">VR2415</strain>
    </source>
</reference>
<dbReference type="GO" id="GO:0016301">
    <property type="term" value="F:kinase activity"/>
    <property type="evidence" value="ECO:0007669"/>
    <property type="project" value="UniProtKB-UniRule"/>
</dbReference>
<gene>
    <name evidence="2" type="ORF">CFK39_07750</name>
</gene>
<dbReference type="OrthoDB" id="5291879at2"/>
<dbReference type="SUPFAM" id="SSF56112">
    <property type="entry name" value="Protein kinase-like (PK-like)"/>
    <property type="match status" value="1"/>
</dbReference>
<keyword evidence="1" id="KW-0808">Transferase</keyword>
<keyword evidence="1 2" id="KW-0418">Kinase</keyword>
<dbReference type="Proteomes" id="UP000198398">
    <property type="component" value="Chromosome"/>
</dbReference>
<evidence type="ECO:0000313" key="2">
    <source>
        <dbReference type="EMBL" id="ASK65748.1"/>
    </source>
</evidence>
<dbReference type="Gene3D" id="3.30.200.20">
    <property type="entry name" value="Phosphorylase Kinase, domain 1"/>
    <property type="match status" value="1"/>
</dbReference>
<protein>
    <submittedName>
        <fullName evidence="2">Fructosamine kinase</fullName>
    </submittedName>
</protein>
<comment type="similarity">
    <text evidence="1">Belongs to the fructosamine kinase family.</text>
</comment>
<dbReference type="PANTHER" id="PTHR12149:SF8">
    <property type="entry name" value="PROTEIN-RIBULOSAMINE 3-KINASE"/>
    <property type="match status" value="1"/>
</dbReference>
<sequence length="262" mass="28157">MNDFVKNADSAPTGYIAAEAAGLRWLAEPQVIPVVEVLDEEKKTLRLARLETVPPTAEAAFELGRGLARLHDSGAPSFGWTPADGAWFGPFESPFAVANTPNADFAGYWADDRLRPLADAVTRTLGADGHDTVDEAIDIVADGVFDGVSGQGEEEPARVHGDLWSGNVMWTAQGATLIDPAAHGGHRLEDLAMLSLFGAPFLEEIFEGYEAEHPLPGDWQQDLPAHLLFGLLGHVRLFGEAYVDQTIATAEAIIDRADQLGF</sequence>
<dbReference type="Pfam" id="PF03881">
    <property type="entry name" value="Fructosamin_kin"/>
    <property type="match status" value="1"/>
</dbReference>
<evidence type="ECO:0000313" key="3">
    <source>
        <dbReference type="Proteomes" id="UP000198398"/>
    </source>
</evidence>
<dbReference type="InterPro" id="IPR016477">
    <property type="entry name" value="Fructo-/Ketosamine-3-kinase"/>
</dbReference>
<accession>A0A220UC05</accession>
<dbReference type="KEGG" id="brv:CFK39_07750"/>
<dbReference type="InterPro" id="IPR011009">
    <property type="entry name" value="Kinase-like_dom_sf"/>
</dbReference>
<organism evidence="2 3">
    <name type="scientific">Brachybacterium avium</name>
    <dbReference type="NCBI Taxonomy" id="2017485"/>
    <lineage>
        <taxon>Bacteria</taxon>
        <taxon>Bacillati</taxon>
        <taxon>Actinomycetota</taxon>
        <taxon>Actinomycetes</taxon>
        <taxon>Micrococcales</taxon>
        <taxon>Dermabacteraceae</taxon>
        <taxon>Brachybacterium</taxon>
    </lineage>
</organism>
<dbReference type="AlphaFoldDB" id="A0A220UC05"/>
<dbReference type="EMBL" id="CP022316">
    <property type="protein sequence ID" value="ASK65748.1"/>
    <property type="molecule type" value="Genomic_DNA"/>
</dbReference>
<dbReference type="Gene3D" id="1.10.510.10">
    <property type="entry name" value="Transferase(Phosphotransferase) domain 1"/>
    <property type="match status" value="1"/>
</dbReference>
<dbReference type="PANTHER" id="PTHR12149">
    <property type="entry name" value="FRUCTOSAMINE 3 KINASE-RELATED PROTEIN"/>
    <property type="match status" value="1"/>
</dbReference>
<name>A0A220UC05_9MICO</name>
<proteinExistence type="inferred from homology"/>
<dbReference type="RefSeq" id="WP_089064989.1">
    <property type="nucleotide sequence ID" value="NZ_CP022316.1"/>
</dbReference>
<keyword evidence="3" id="KW-1185">Reference proteome</keyword>
<dbReference type="Gene3D" id="1.20.1270.240">
    <property type="match status" value="1"/>
</dbReference>